<evidence type="ECO:0000313" key="2">
    <source>
        <dbReference type="Proteomes" id="UP001162907"/>
    </source>
</evidence>
<gene>
    <name evidence="1" type="ORF">KJY40_18320</name>
</gene>
<protein>
    <submittedName>
        <fullName evidence="1">Uncharacterized protein</fullName>
    </submittedName>
</protein>
<reference evidence="1 2" key="1">
    <citation type="journal article" date="2022" name="Int. J. Syst. Evol. Microbiol.">
        <title>Pseudomonas fitomaticsae sp. nov., isolated at Marimurtra Botanical Garden in Blanes, Catalonia, Spain.</title>
        <authorList>
            <person name="Atanasov K.E."/>
            <person name="Galbis D.M."/>
            <person name="Cornado D."/>
            <person name="Serpico A."/>
            <person name="Sanchez G."/>
            <person name="Bosch M."/>
            <person name="Ferrer A."/>
            <person name="Altabella T."/>
        </authorList>
    </citation>
    <scope>NUCLEOTIDE SEQUENCE [LARGE SCALE GENOMIC DNA]</scope>
    <source>
        <strain evidence="1 2">FIT81</strain>
    </source>
</reference>
<dbReference type="Proteomes" id="UP001162907">
    <property type="component" value="Chromosome"/>
</dbReference>
<accession>A0ABY3PW65</accession>
<organism evidence="1 2">
    <name type="scientific">Pseudomonas fitomaticsae</name>
    <dbReference type="NCBI Taxonomy" id="2837969"/>
    <lineage>
        <taxon>Bacteria</taxon>
        <taxon>Pseudomonadati</taxon>
        <taxon>Pseudomonadota</taxon>
        <taxon>Gammaproteobacteria</taxon>
        <taxon>Pseudomonadales</taxon>
        <taxon>Pseudomonadaceae</taxon>
        <taxon>Pseudomonas</taxon>
    </lineage>
</organism>
<proteinExistence type="predicted"/>
<evidence type="ECO:0000313" key="1">
    <source>
        <dbReference type="EMBL" id="UFP98010.1"/>
    </source>
</evidence>
<keyword evidence="2" id="KW-1185">Reference proteome</keyword>
<dbReference type="RefSeq" id="WP_230731615.1">
    <property type="nucleotide sequence ID" value="NZ_CP075567.1"/>
</dbReference>
<sequence length="111" mass="12234">MATALKTVIVQQAKFTYDTLDAEYDRLYESDVHGRAHLKAMLGSARDAYWKAERDDLRDDNLYVKTLIGEIKTANSGIKTAIETQKKTTELIALFSEAVKLVAAVVALAAA</sequence>
<dbReference type="EMBL" id="CP075567">
    <property type="protein sequence ID" value="UFP98010.1"/>
    <property type="molecule type" value="Genomic_DNA"/>
</dbReference>
<name>A0ABY3PW65_9PSED</name>